<gene>
    <name evidence="1" type="ORF">Pcinc_002424</name>
</gene>
<proteinExistence type="predicted"/>
<organism evidence="1 2">
    <name type="scientific">Petrolisthes cinctipes</name>
    <name type="common">Flat porcelain crab</name>
    <dbReference type="NCBI Taxonomy" id="88211"/>
    <lineage>
        <taxon>Eukaryota</taxon>
        <taxon>Metazoa</taxon>
        <taxon>Ecdysozoa</taxon>
        <taxon>Arthropoda</taxon>
        <taxon>Crustacea</taxon>
        <taxon>Multicrustacea</taxon>
        <taxon>Malacostraca</taxon>
        <taxon>Eumalacostraca</taxon>
        <taxon>Eucarida</taxon>
        <taxon>Decapoda</taxon>
        <taxon>Pleocyemata</taxon>
        <taxon>Anomura</taxon>
        <taxon>Galatheoidea</taxon>
        <taxon>Porcellanidae</taxon>
        <taxon>Petrolisthes</taxon>
    </lineage>
</organism>
<dbReference type="Proteomes" id="UP001286313">
    <property type="component" value="Unassembled WGS sequence"/>
</dbReference>
<protein>
    <submittedName>
        <fullName evidence="1">Uncharacterized protein</fullName>
    </submittedName>
</protein>
<reference evidence="1" key="1">
    <citation type="submission" date="2023-10" db="EMBL/GenBank/DDBJ databases">
        <title>Genome assemblies of two species of porcelain crab, Petrolisthes cinctipes and Petrolisthes manimaculis (Anomura: Porcellanidae).</title>
        <authorList>
            <person name="Angst P."/>
        </authorList>
    </citation>
    <scope>NUCLEOTIDE SEQUENCE</scope>
    <source>
        <strain evidence="1">PB745_01</strain>
        <tissue evidence="1">Gill</tissue>
    </source>
</reference>
<sequence>MVRELSLEDPQALNVWIRLNNPHYHHLLEFVTPLIEKQNTQMREAVTAGERLVITLRYLAAGESQKSLAMQFRISRNLIRMHLQTFWILKTSVTEEFKKGNGVSILTVV</sequence>
<evidence type="ECO:0000313" key="2">
    <source>
        <dbReference type="Proteomes" id="UP001286313"/>
    </source>
</evidence>
<dbReference type="EMBL" id="JAWQEG010000177">
    <property type="protein sequence ID" value="KAK3893765.1"/>
    <property type="molecule type" value="Genomic_DNA"/>
</dbReference>
<keyword evidence="2" id="KW-1185">Reference proteome</keyword>
<dbReference type="AlphaFoldDB" id="A0AAE1GKX6"/>
<evidence type="ECO:0000313" key="1">
    <source>
        <dbReference type="EMBL" id="KAK3893765.1"/>
    </source>
</evidence>
<name>A0AAE1GKX6_PETCI</name>
<comment type="caution">
    <text evidence="1">The sequence shown here is derived from an EMBL/GenBank/DDBJ whole genome shotgun (WGS) entry which is preliminary data.</text>
</comment>
<accession>A0AAE1GKX6</accession>